<dbReference type="Pfam" id="PF00025">
    <property type="entry name" value="Arf"/>
    <property type="match status" value="1"/>
</dbReference>
<dbReference type="PRINTS" id="PR00328">
    <property type="entry name" value="SAR1GTPBP"/>
</dbReference>
<dbReference type="SMART" id="SM00177">
    <property type="entry name" value="ARF"/>
    <property type="match status" value="1"/>
</dbReference>
<dbReference type="SUPFAM" id="SSF52540">
    <property type="entry name" value="P-loop containing nucleoside triphosphate hydrolases"/>
    <property type="match status" value="1"/>
</dbReference>
<evidence type="ECO:0000313" key="7">
    <source>
        <dbReference type="EMBL" id="CAD8392574.1"/>
    </source>
</evidence>
<dbReference type="InterPro" id="IPR027417">
    <property type="entry name" value="P-loop_NTPase"/>
</dbReference>
<dbReference type="GO" id="GO:0005525">
    <property type="term" value="F:GTP binding"/>
    <property type="evidence" value="ECO:0007669"/>
    <property type="project" value="UniProtKB-KW"/>
</dbReference>
<dbReference type="PROSITE" id="PS51417">
    <property type="entry name" value="ARF"/>
    <property type="match status" value="1"/>
</dbReference>
<feature type="binding site" evidence="5">
    <location>
        <position position="47"/>
    </location>
    <ligand>
        <name>Mg(2+)</name>
        <dbReference type="ChEBI" id="CHEBI:18420"/>
    </ligand>
</feature>
<dbReference type="EMBL" id="HBEK01004666">
    <property type="protein sequence ID" value="CAD8392574.1"/>
    <property type="molecule type" value="Transcribed_RNA"/>
</dbReference>
<evidence type="ECO:0000256" key="5">
    <source>
        <dbReference type="PIRSR" id="PIRSR606689-2"/>
    </source>
</evidence>
<dbReference type="InterPro" id="IPR005225">
    <property type="entry name" value="Small_GTP-bd"/>
</dbReference>
<dbReference type="Gene3D" id="3.40.50.300">
    <property type="entry name" value="P-loop containing nucleotide triphosphate hydrolases"/>
    <property type="match status" value="1"/>
</dbReference>
<dbReference type="SMART" id="SM00178">
    <property type="entry name" value="SAR"/>
    <property type="match status" value="1"/>
</dbReference>
<dbReference type="FunFam" id="3.40.50.300:FF:000412">
    <property type="entry name" value="ADP-ribosylation factor 1"/>
    <property type="match status" value="1"/>
</dbReference>
<evidence type="ECO:0000256" key="6">
    <source>
        <dbReference type="RuleBase" id="RU003925"/>
    </source>
</evidence>
<name>A0A7S0BFK0_9RHOD</name>
<protein>
    <recommendedName>
        <fullName evidence="8">ADP-ribosylation factor-like protein 2</fullName>
    </recommendedName>
</protein>
<keyword evidence="2 4" id="KW-0547">Nucleotide-binding</keyword>
<evidence type="ECO:0000256" key="2">
    <source>
        <dbReference type="ARBA" id="ARBA00022741"/>
    </source>
</evidence>
<dbReference type="InterPro" id="IPR006689">
    <property type="entry name" value="Small_GTPase_ARF/SAR"/>
</dbReference>
<feature type="binding site" evidence="5">
    <location>
        <position position="30"/>
    </location>
    <ligand>
        <name>Mg(2+)</name>
        <dbReference type="ChEBI" id="CHEBI:18420"/>
    </ligand>
</feature>
<feature type="binding site" evidence="4">
    <location>
        <begin position="125"/>
        <end position="128"/>
    </location>
    <ligand>
        <name>GTP</name>
        <dbReference type="ChEBI" id="CHEBI:37565"/>
    </ligand>
</feature>
<accession>A0A7S0BFK0</accession>
<gene>
    <name evidence="7" type="ORF">RMAR0315_LOCUS2559</name>
</gene>
<evidence type="ECO:0000256" key="1">
    <source>
        <dbReference type="ARBA" id="ARBA00010290"/>
    </source>
</evidence>
<feature type="binding site" evidence="4">
    <location>
        <position position="69"/>
    </location>
    <ligand>
        <name>GTP</name>
        <dbReference type="ChEBI" id="CHEBI:37565"/>
    </ligand>
</feature>
<organism evidence="7">
    <name type="scientific">Rhodosorus marinus</name>
    <dbReference type="NCBI Taxonomy" id="101924"/>
    <lineage>
        <taxon>Eukaryota</taxon>
        <taxon>Rhodophyta</taxon>
        <taxon>Stylonematophyceae</taxon>
        <taxon>Stylonematales</taxon>
        <taxon>Stylonemataceae</taxon>
        <taxon>Rhodosorus</taxon>
    </lineage>
</organism>
<feature type="binding site" evidence="4">
    <location>
        <begin position="23"/>
        <end position="30"/>
    </location>
    <ligand>
        <name>GTP</name>
        <dbReference type="ChEBI" id="CHEBI:37565"/>
    </ligand>
</feature>
<dbReference type="NCBIfam" id="TIGR00231">
    <property type="entry name" value="small_GTP"/>
    <property type="match status" value="1"/>
</dbReference>
<sequence length="195" mass="22014">MGLLTILRKVKQKEKEMRLLVLGMDNAGKTSIVKRLNGDDVRNVSPTLGFSIISIKFKDYNLNFWDVGGQKTIRTYWKNYFEQTDGIIWVIDCADHARLEGCSEELYKLLAEERLAGASLLVLANKQDLPDALSPKEVEEVLDLKGATSSVQRHWRVEGCSALNLGDDPVNGDDHLRSGVEWLIEDIAARVFMYD</sequence>
<evidence type="ECO:0000256" key="3">
    <source>
        <dbReference type="ARBA" id="ARBA00023134"/>
    </source>
</evidence>
<evidence type="ECO:0000256" key="4">
    <source>
        <dbReference type="PIRSR" id="PIRSR606689-1"/>
    </source>
</evidence>
<dbReference type="AlphaFoldDB" id="A0A7S0BFK0"/>
<dbReference type="InterPro" id="IPR044612">
    <property type="entry name" value="ARL2/3"/>
</dbReference>
<dbReference type="GO" id="GO:0046872">
    <property type="term" value="F:metal ion binding"/>
    <property type="evidence" value="ECO:0007669"/>
    <property type="project" value="UniProtKB-KW"/>
</dbReference>
<keyword evidence="5" id="KW-0479">Metal-binding</keyword>
<proteinExistence type="inferred from homology"/>
<evidence type="ECO:0008006" key="8">
    <source>
        <dbReference type="Google" id="ProtNLM"/>
    </source>
</evidence>
<reference evidence="7" key="1">
    <citation type="submission" date="2021-01" db="EMBL/GenBank/DDBJ databases">
        <authorList>
            <person name="Corre E."/>
            <person name="Pelletier E."/>
            <person name="Niang G."/>
            <person name="Scheremetjew M."/>
            <person name="Finn R."/>
            <person name="Kale V."/>
            <person name="Holt S."/>
            <person name="Cochrane G."/>
            <person name="Meng A."/>
            <person name="Brown T."/>
            <person name="Cohen L."/>
        </authorList>
    </citation>
    <scope>NUCLEOTIDE SEQUENCE</scope>
    <source>
        <strain evidence="7">UTEX LB 2760</strain>
    </source>
</reference>
<comment type="similarity">
    <text evidence="1 6">Belongs to the small GTPase superfamily. Arf family.</text>
</comment>
<dbReference type="GO" id="GO:0003924">
    <property type="term" value="F:GTPase activity"/>
    <property type="evidence" value="ECO:0007669"/>
    <property type="project" value="InterPro"/>
</dbReference>
<keyword evidence="5" id="KW-0460">Magnesium</keyword>
<dbReference type="GO" id="GO:0030010">
    <property type="term" value="P:establishment of cell polarity"/>
    <property type="evidence" value="ECO:0007669"/>
    <property type="project" value="UniProtKB-ARBA"/>
</dbReference>
<dbReference type="PANTHER" id="PTHR45697">
    <property type="entry name" value="ADP-RIBOSYLATION FACTOR-LIKE PROTEIN 2-RELATED"/>
    <property type="match status" value="1"/>
</dbReference>
<keyword evidence="3 4" id="KW-0342">GTP-binding</keyword>